<evidence type="ECO:0000256" key="1">
    <source>
        <dbReference type="ARBA" id="ARBA00004123"/>
    </source>
</evidence>
<dbReference type="RefSeq" id="XP_066077281.1">
    <property type="nucleotide sequence ID" value="XM_066221184.1"/>
</dbReference>
<evidence type="ECO:0000313" key="10">
    <source>
        <dbReference type="EMBL" id="WWC90518.1"/>
    </source>
</evidence>
<sequence length="1055" mass="115730">MGRHLDVSNQYDSGRESSVDPLDVISPPQRSIPLPSSSTFPRPSSSSASSSSTSKAKVPKGRLDSVSIPSSKSRPRGRGRTITSASRSASRSTSPTKRGSSSASSNRGTGRPRGRPRGSKSRSPEKRIRSTITDSQPDNGPVPPNVQGEIEEQNTLDLARNDVIVEKKYEEIVLSSESDEEESTSNHNEDNQQQLIDPDISVTFEQQKAELETQSPMEIETSENVVLGDKSAKTDQVIVEEASESHHEVEDINPLRIVEEAIISEETQEAVKDREEPVESLEPDHVVNSDLVNHEEKTEDRIANDDSNNDQPISPQSQSPSLSNQEKHHLTDQTGVASPNTIYPIASPPIPPTDTSNILPPASIGPIHAAETPFDNSSTSESLAEQSIGNEKEPKDLIKEDITTEQIEELDPATTQLPIDKNPLSVKGEAAMSQKEEDLQLDQSATEETLIEGKQSPENAPIVKVVEIQTPENTITENQQPFMSALRVNEGEGQAQEDGLQMQYTEVKEGADKPNDEIMLEEDKQNTDVQAKTASVEAEAEVHVEEDKKDVDGVQEVISSESVEFAAIEQEMVNSVGDEEGEMEIDGIAEVDQADEEIQVEEPKEKSKETPTAPSSPTRLIALSPPSTTATPKPLKKNSTATGKKRGPVPGSKKSSTPVSSGSGTAIVKKSVGRPKGKTKVEELKAVSKPLSTISSSDDSPIPTTPTRSLSMMNSPNPSPDKNAIYCVCRKPYEDEDDDITMVGCESCDNWFHPKCIGLTDDMVEAVDAYICKTCERTTHQKTVWKQLCKREGCKKALGGSSSKFCSSSCAYQHSQALLAALSNKNTLKQLAKTFISYPKPELSIQVEQHGDDTKTRCKSSRITTTNNASEQLADLQKQLEKVEELMKLVMKRQEILRLTIDKSENLPLVINIVEEEEELAERKKGKKKKYSSGVNGGNKEDKPCGWNQKLILDDHDIMNLPDSEQDQTSKTDGNNDDASNCLGTETDTDSGICLRGRRKCDRHQGWQKTIAVQLEVELTNLELAQKNLNVYIDSLKTSSEERSLTEQIRLVHLC</sequence>
<protein>
    <recommendedName>
        <fullName evidence="9">PHD-type domain-containing protein</fullName>
    </recommendedName>
</protein>
<proteinExistence type="predicted"/>
<dbReference type="Proteomes" id="UP001355207">
    <property type="component" value="Chromosome 7"/>
</dbReference>
<dbReference type="Pfam" id="PF00628">
    <property type="entry name" value="PHD"/>
    <property type="match status" value="1"/>
</dbReference>
<feature type="compositionally biased region" description="Polar residues" evidence="8">
    <location>
        <begin position="625"/>
        <end position="642"/>
    </location>
</feature>
<name>A0AAX4K079_9TREE</name>
<evidence type="ECO:0000256" key="2">
    <source>
        <dbReference type="ARBA" id="ARBA00022723"/>
    </source>
</evidence>
<feature type="domain" description="PHD-type" evidence="9">
    <location>
        <begin position="724"/>
        <end position="778"/>
    </location>
</feature>
<keyword evidence="2" id="KW-0479">Metal-binding</keyword>
<feature type="coiled-coil region" evidence="7">
    <location>
        <begin position="866"/>
        <end position="893"/>
    </location>
</feature>
<comment type="subcellular location">
    <subcellularLocation>
        <location evidence="1">Nucleus</location>
    </subcellularLocation>
</comment>
<feature type="compositionally biased region" description="Low complexity" evidence="8">
    <location>
        <begin position="80"/>
        <end position="109"/>
    </location>
</feature>
<evidence type="ECO:0000259" key="9">
    <source>
        <dbReference type="PROSITE" id="PS50016"/>
    </source>
</evidence>
<feature type="region of interest" description="Disordered" evidence="8">
    <location>
        <begin position="266"/>
        <end position="400"/>
    </location>
</feature>
<keyword evidence="4" id="KW-0862">Zinc</keyword>
<gene>
    <name evidence="10" type="ORF">L201_005454</name>
</gene>
<dbReference type="InterPro" id="IPR013083">
    <property type="entry name" value="Znf_RING/FYVE/PHD"/>
</dbReference>
<feature type="compositionally biased region" description="Acidic residues" evidence="8">
    <location>
        <begin position="591"/>
        <end position="600"/>
    </location>
</feature>
<feature type="region of interest" description="Disordered" evidence="8">
    <location>
        <begin position="922"/>
        <end position="946"/>
    </location>
</feature>
<feature type="region of interest" description="Disordered" evidence="8">
    <location>
        <begin position="591"/>
        <end position="716"/>
    </location>
</feature>
<dbReference type="Gene3D" id="3.30.40.10">
    <property type="entry name" value="Zinc/RING finger domain, C3HC4 (zinc finger)"/>
    <property type="match status" value="1"/>
</dbReference>
<dbReference type="AlphaFoldDB" id="A0AAX4K079"/>
<dbReference type="PROSITE" id="PS01359">
    <property type="entry name" value="ZF_PHD_1"/>
    <property type="match status" value="1"/>
</dbReference>
<evidence type="ECO:0000313" key="11">
    <source>
        <dbReference type="Proteomes" id="UP001355207"/>
    </source>
</evidence>
<evidence type="ECO:0000256" key="6">
    <source>
        <dbReference type="PROSITE-ProRule" id="PRU00146"/>
    </source>
</evidence>
<organism evidence="10 11">
    <name type="scientific">Kwoniella dendrophila CBS 6074</name>
    <dbReference type="NCBI Taxonomy" id="1295534"/>
    <lineage>
        <taxon>Eukaryota</taxon>
        <taxon>Fungi</taxon>
        <taxon>Dikarya</taxon>
        <taxon>Basidiomycota</taxon>
        <taxon>Agaricomycotina</taxon>
        <taxon>Tremellomycetes</taxon>
        <taxon>Tremellales</taxon>
        <taxon>Cryptococcaceae</taxon>
        <taxon>Kwoniella</taxon>
    </lineage>
</organism>
<feature type="compositionally biased region" description="Polar residues" evidence="8">
    <location>
        <begin position="967"/>
        <end position="983"/>
    </location>
</feature>
<feature type="compositionally biased region" description="Low complexity" evidence="8">
    <location>
        <begin position="692"/>
        <end position="716"/>
    </location>
</feature>
<dbReference type="InterPro" id="IPR037869">
    <property type="entry name" value="Spp1/CFP1"/>
</dbReference>
<dbReference type="InterPro" id="IPR001965">
    <property type="entry name" value="Znf_PHD"/>
</dbReference>
<dbReference type="GO" id="GO:0048188">
    <property type="term" value="C:Set1C/COMPASS complex"/>
    <property type="evidence" value="ECO:0007669"/>
    <property type="project" value="InterPro"/>
</dbReference>
<feature type="compositionally biased region" description="Low complexity" evidence="8">
    <location>
        <begin position="309"/>
        <end position="324"/>
    </location>
</feature>
<evidence type="ECO:0000256" key="8">
    <source>
        <dbReference type="SAM" id="MobiDB-lite"/>
    </source>
</evidence>
<dbReference type="SUPFAM" id="SSF57903">
    <property type="entry name" value="FYVE/PHD zinc finger"/>
    <property type="match status" value="1"/>
</dbReference>
<keyword evidence="5" id="KW-0539">Nucleus</keyword>
<feature type="compositionally biased region" description="Low complexity" evidence="8">
    <location>
        <begin position="35"/>
        <end position="54"/>
    </location>
</feature>
<feature type="compositionally biased region" description="Basic and acidic residues" evidence="8">
    <location>
        <begin position="159"/>
        <end position="171"/>
    </location>
</feature>
<dbReference type="GO" id="GO:0045893">
    <property type="term" value="P:positive regulation of DNA-templated transcription"/>
    <property type="evidence" value="ECO:0007669"/>
    <property type="project" value="TreeGrafter"/>
</dbReference>
<dbReference type="InterPro" id="IPR019787">
    <property type="entry name" value="Znf_PHD-finger"/>
</dbReference>
<dbReference type="EMBL" id="CP144104">
    <property type="protein sequence ID" value="WWC90518.1"/>
    <property type="molecule type" value="Genomic_DNA"/>
</dbReference>
<reference evidence="10 11" key="1">
    <citation type="submission" date="2024-01" db="EMBL/GenBank/DDBJ databases">
        <title>Comparative genomics of Cryptococcus and Kwoniella reveals pathogenesis evolution and contrasting modes of karyotype evolution via chromosome fusion or intercentromeric recombination.</title>
        <authorList>
            <person name="Coelho M.A."/>
            <person name="David-Palma M."/>
            <person name="Shea T."/>
            <person name="Bowers K."/>
            <person name="McGinley-Smith S."/>
            <person name="Mohammad A.W."/>
            <person name="Gnirke A."/>
            <person name="Yurkov A.M."/>
            <person name="Nowrousian M."/>
            <person name="Sun S."/>
            <person name="Cuomo C.A."/>
            <person name="Heitman J."/>
        </authorList>
    </citation>
    <scope>NUCLEOTIDE SEQUENCE [LARGE SCALE GENOMIC DNA]</scope>
    <source>
        <strain evidence="10 11">CBS 6074</strain>
    </source>
</reference>
<keyword evidence="7" id="KW-0175">Coiled coil</keyword>
<evidence type="ECO:0000256" key="7">
    <source>
        <dbReference type="SAM" id="Coils"/>
    </source>
</evidence>
<dbReference type="GO" id="GO:0008270">
    <property type="term" value="F:zinc ion binding"/>
    <property type="evidence" value="ECO:0007669"/>
    <property type="project" value="UniProtKB-KW"/>
</dbReference>
<dbReference type="SMART" id="SM00249">
    <property type="entry name" value="PHD"/>
    <property type="match status" value="1"/>
</dbReference>
<feature type="compositionally biased region" description="Polar residues" evidence="8">
    <location>
        <begin position="374"/>
        <end position="389"/>
    </location>
</feature>
<evidence type="ECO:0000256" key="4">
    <source>
        <dbReference type="ARBA" id="ARBA00022833"/>
    </source>
</evidence>
<feature type="compositionally biased region" description="Polar residues" evidence="8">
    <location>
        <begin position="332"/>
        <end position="341"/>
    </location>
</feature>
<feature type="region of interest" description="Disordered" evidence="8">
    <location>
        <begin position="960"/>
        <end position="983"/>
    </location>
</feature>
<feature type="region of interest" description="Disordered" evidence="8">
    <location>
        <begin position="427"/>
        <end position="456"/>
    </location>
</feature>
<accession>A0AAX4K079</accession>
<dbReference type="PANTHER" id="PTHR46174">
    <property type="entry name" value="CXXC-TYPE ZINC FINGER PROTEIN 1"/>
    <property type="match status" value="1"/>
</dbReference>
<evidence type="ECO:0000256" key="3">
    <source>
        <dbReference type="ARBA" id="ARBA00022771"/>
    </source>
</evidence>
<feature type="compositionally biased region" description="Basic and acidic residues" evidence="8">
    <location>
        <begin position="269"/>
        <end position="304"/>
    </location>
</feature>
<feature type="compositionally biased region" description="Basic and acidic residues" evidence="8">
    <location>
        <begin position="390"/>
        <end position="400"/>
    </location>
</feature>
<dbReference type="PROSITE" id="PS50016">
    <property type="entry name" value="ZF_PHD_2"/>
    <property type="match status" value="1"/>
</dbReference>
<dbReference type="GeneID" id="91096124"/>
<feature type="compositionally biased region" description="Low complexity" evidence="8">
    <location>
        <begin position="648"/>
        <end position="665"/>
    </location>
</feature>
<feature type="compositionally biased region" description="Basic residues" evidence="8">
    <location>
        <begin position="110"/>
        <end position="120"/>
    </location>
</feature>
<keyword evidence="11" id="KW-1185">Reference proteome</keyword>
<evidence type="ECO:0000256" key="5">
    <source>
        <dbReference type="ARBA" id="ARBA00023242"/>
    </source>
</evidence>
<keyword evidence="3 6" id="KW-0863">Zinc-finger</keyword>
<dbReference type="PANTHER" id="PTHR46174:SF1">
    <property type="entry name" value="CXXC-TYPE ZINC FINGER PROTEIN 1"/>
    <property type="match status" value="1"/>
</dbReference>
<feature type="region of interest" description="Disordered" evidence="8">
    <location>
        <begin position="1"/>
        <end position="195"/>
    </location>
</feature>
<dbReference type="InterPro" id="IPR019786">
    <property type="entry name" value="Zinc_finger_PHD-type_CS"/>
</dbReference>
<dbReference type="InterPro" id="IPR011011">
    <property type="entry name" value="Znf_FYVE_PHD"/>
</dbReference>